<evidence type="ECO:0000313" key="3">
    <source>
        <dbReference type="EMBL" id="KRZ42436.1"/>
    </source>
</evidence>
<organism evidence="3 5">
    <name type="scientific">Trichinella pseudospiralis</name>
    <name type="common">Parasitic roundworm</name>
    <dbReference type="NCBI Taxonomy" id="6337"/>
    <lineage>
        <taxon>Eukaryota</taxon>
        <taxon>Metazoa</taxon>
        <taxon>Ecdysozoa</taxon>
        <taxon>Nematoda</taxon>
        <taxon>Enoplea</taxon>
        <taxon>Dorylaimia</taxon>
        <taxon>Trichinellida</taxon>
        <taxon>Trichinellidae</taxon>
        <taxon>Trichinella</taxon>
    </lineage>
</organism>
<comment type="caution">
    <text evidence="3">The sequence shown here is derived from an EMBL/GenBank/DDBJ whole genome shotgun (WGS) entry which is preliminary data.</text>
</comment>
<evidence type="ECO:0000256" key="1">
    <source>
        <dbReference type="SAM" id="MobiDB-lite"/>
    </source>
</evidence>
<proteinExistence type="predicted"/>
<dbReference type="AlphaFoldDB" id="A0A0V1K5F5"/>
<gene>
    <name evidence="2" type="ORF">T4B_1596</name>
    <name evidence="3" type="ORF">T4C_6924</name>
</gene>
<dbReference type="Proteomes" id="UP000054805">
    <property type="component" value="Unassembled WGS sequence"/>
</dbReference>
<keyword evidence="4" id="KW-1185">Reference proteome</keyword>
<sequence>MGPPRPQLIKPRRSSIALSKRATGRLIGKSPCPVTAMIPTVVCLLKKQPNRAPGSKAPISSRKEQRRTSIRPTSQSLVTKYRRQCVEAGINVKGTSRKFCRSPDSRTRVDSQSFMAVIDWRVTGAATGPGWFKNKFRPEEAKEEEEEEEEEKEEDLLIKVRL</sequence>
<feature type="region of interest" description="Disordered" evidence="1">
    <location>
        <begin position="137"/>
        <end position="162"/>
    </location>
</feature>
<evidence type="ECO:0000313" key="2">
    <source>
        <dbReference type="EMBL" id="KRZ29311.1"/>
    </source>
</evidence>
<dbReference type="Proteomes" id="UP000054826">
    <property type="component" value="Unassembled WGS sequence"/>
</dbReference>
<dbReference type="EMBL" id="JYDS01000047">
    <property type="protein sequence ID" value="KRZ29311.1"/>
    <property type="molecule type" value="Genomic_DNA"/>
</dbReference>
<feature type="region of interest" description="Disordered" evidence="1">
    <location>
        <begin position="1"/>
        <end position="22"/>
    </location>
</feature>
<dbReference type="EMBL" id="JYDV01000014">
    <property type="protein sequence ID" value="KRZ42436.1"/>
    <property type="molecule type" value="Genomic_DNA"/>
</dbReference>
<feature type="compositionally biased region" description="Acidic residues" evidence="1">
    <location>
        <begin position="141"/>
        <end position="154"/>
    </location>
</feature>
<protein>
    <submittedName>
        <fullName evidence="3">Uncharacterized protein</fullName>
    </submittedName>
</protein>
<name>A0A0V1K5F5_TRIPS</name>
<evidence type="ECO:0000313" key="5">
    <source>
        <dbReference type="Proteomes" id="UP000054826"/>
    </source>
</evidence>
<feature type="region of interest" description="Disordered" evidence="1">
    <location>
        <begin position="49"/>
        <end position="75"/>
    </location>
</feature>
<accession>A0A0V1K5F5</accession>
<evidence type="ECO:0000313" key="4">
    <source>
        <dbReference type="Proteomes" id="UP000054805"/>
    </source>
</evidence>
<reference evidence="4 5" key="1">
    <citation type="submission" date="2015-01" db="EMBL/GenBank/DDBJ databases">
        <title>Evolution of Trichinella species and genotypes.</title>
        <authorList>
            <person name="Korhonen P.K."/>
            <person name="Edoardo P."/>
            <person name="Giuseppe L.R."/>
            <person name="Gasser R.B."/>
        </authorList>
    </citation>
    <scope>NUCLEOTIDE SEQUENCE [LARGE SCALE GENOMIC DNA]</scope>
    <source>
        <strain evidence="3">ISS176</strain>
        <strain evidence="2">ISS588</strain>
    </source>
</reference>